<dbReference type="InterPro" id="IPR046342">
    <property type="entry name" value="CBS_dom_sf"/>
</dbReference>
<gene>
    <name evidence="13" type="ordered locus">Acin_1667</name>
</gene>
<evidence type="ECO:0000256" key="9">
    <source>
        <dbReference type="PROSITE-ProRule" id="PRU01193"/>
    </source>
</evidence>
<dbReference type="SUPFAM" id="SSF56176">
    <property type="entry name" value="FAD-binding/transporter-associated domain-like"/>
    <property type="match status" value="1"/>
</dbReference>
<feature type="domain" description="CBS" evidence="11">
    <location>
        <begin position="293"/>
        <end position="350"/>
    </location>
</feature>
<dbReference type="EMBL" id="CP003058">
    <property type="protein sequence ID" value="AEQ22881.1"/>
    <property type="molecule type" value="Genomic_DNA"/>
</dbReference>
<feature type="transmembrane region" description="Helical" evidence="10">
    <location>
        <begin position="31"/>
        <end position="53"/>
    </location>
</feature>
<dbReference type="InterPro" id="IPR016169">
    <property type="entry name" value="FAD-bd_PCMH_sub2"/>
</dbReference>
<evidence type="ECO:0000313" key="13">
    <source>
        <dbReference type="EMBL" id="AEQ22881.1"/>
    </source>
</evidence>
<evidence type="ECO:0000313" key="14">
    <source>
        <dbReference type="Proteomes" id="UP000007093"/>
    </source>
</evidence>
<keyword evidence="7 9" id="KW-0472">Membrane</keyword>
<evidence type="ECO:0000256" key="7">
    <source>
        <dbReference type="ARBA" id="ARBA00023136"/>
    </source>
</evidence>
<dbReference type="KEGG" id="ain:Acin_1667"/>
<evidence type="ECO:0000259" key="11">
    <source>
        <dbReference type="PROSITE" id="PS51371"/>
    </source>
</evidence>
<accession>G4Q375</accession>
<feature type="domain" description="CNNM transmembrane" evidence="12">
    <location>
        <begin position="25"/>
        <end position="210"/>
    </location>
</feature>
<keyword evidence="5 9" id="KW-1133">Transmembrane helix</keyword>
<dbReference type="SUPFAM" id="SSF54631">
    <property type="entry name" value="CBS-domain pair"/>
    <property type="match status" value="1"/>
</dbReference>
<dbReference type="Proteomes" id="UP000007093">
    <property type="component" value="Chromosome"/>
</dbReference>
<comment type="similarity">
    <text evidence="2">Belongs to the UPF0053 family.</text>
</comment>
<feature type="transmembrane region" description="Helical" evidence="10">
    <location>
        <begin position="111"/>
        <end position="131"/>
    </location>
</feature>
<dbReference type="InterPro" id="IPR005170">
    <property type="entry name" value="Transptr-assoc_dom"/>
</dbReference>
<keyword evidence="6 8" id="KW-0129">CBS domain</keyword>
<reference evidence="13 14" key="1">
    <citation type="journal article" date="2011" name="J. Bacteriol.">
        <title>Complete genome sequence of Acidaminococcus intestini RYC-MR95, a Gram-negative bacterium from the phylum Firmicutes.</title>
        <authorList>
            <person name="D'Auria G."/>
            <person name="Galan J.C."/>
            <person name="Rodriguez-Alcayna M."/>
            <person name="Moya A."/>
            <person name="Baquero F."/>
            <person name="Latorre A."/>
        </authorList>
    </citation>
    <scope>NUCLEOTIDE SEQUENCE [LARGE SCALE GENOMIC DNA]</scope>
    <source>
        <strain evidence="13 14">RyC-MR95</strain>
    </source>
</reference>
<sequence length="451" mass="49932">MTLLPTFSIIRGIIILKGSVTLENLEIPSGILALILVLFIFFSAFFSAAETALTGSNKLRLKNIARTGDKRASIVMKLLDSFDRTLTTILIGNNVVNIAAASLAAAVSTAYMGASGLALATVLTTVIILIFGEIIPKDLAKDQPEKYAMKSARLLSVLVLLFIPFTFLFRIVKKAMGRYASKMPPRSATEEELMLMVDEVETGGFIKKADSLRIKSAIEFSDIRVREIMTPRVDIEAIDISEGNKAALAIFSTKGFSRLPVFKDDYSEIIGAVHARDFYASYLKDPDFDLKTILKPVVFVHTSTKIGLVIQNLQKAKVEMAIVVDSYGTIDGLVTTEDIVEELVGEIWDEHDRMTSSFRKIAQHTYLVNCDSNGQNANLFDLFRYLDLDNAVYGLENNSISGWVIERLGEIPEKGASFDEKNLHVTVTKTDAHRVKEIVVEVRPIKNEEHG</sequence>
<dbReference type="Gene3D" id="3.10.580.10">
    <property type="entry name" value="CBS-domain"/>
    <property type="match status" value="1"/>
</dbReference>
<dbReference type="eggNOG" id="COG1253">
    <property type="taxonomic scope" value="Bacteria"/>
</dbReference>
<dbReference type="InterPro" id="IPR000644">
    <property type="entry name" value="CBS_dom"/>
</dbReference>
<dbReference type="PATRIC" id="fig|568816.4.peg.1618"/>
<dbReference type="InParanoid" id="G4Q375"/>
<keyword evidence="3 9" id="KW-0812">Transmembrane</keyword>
<proteinExistence type="inferred from homology"/>
<protein>
    <submittedName>
        <fullName evidence="13">Uncharacterized protein</fullName>
    </submittedName>
</protein>
<dbReference type="HOGENOM" id="CLU_015237_4_1_9"/>
<evidence type="ECO:0000256" key="8">
    <source>
        <dbReference type="PROSITE-ProRule" id="PRU00703"/>
    </source>
</evidence>
<feature type="transmembrane region" description="Helical" evidence="10">
    <location>
        <begin position="152"/>
        <end position="172"/>
    </location>
</feature>
<feature type="transmembrane region" description="Helical" evidence="10">
    <location>
        <begin position="86"/>
        <end position="105"/>
    </location>
</feature>
<dbReference type="PROSITE" id="PS51371">
    <property type="entry name" value="CBS"/>
    <property type="match status" value="2"/>
</dbReference>
<dbReference type="GO" id="GO:0005886">
    <property type="term" value="C:plasma membrane"/>
    <property type="evidence" value="ECO:0007669"/>
    <property type="project" value="TreeGrafter"/>
</dbReference>
<dbReference type="SMART" id="SM01091">
    <property type="entry name" value="CorC_HlyC"/>
    <property type="match status" value="1"/>
</dbReference>
<dbReference type="Pfam" id="PF01595">
    <property type="entry name" value="CNNM"/>
    <property type="match status" value="1"/>
</dbReference>
<dbReference type="PANTHER" id="PTHR22777">
    <property type="entry name" value="HEMOLYSIN-RELATED"/>
    <property type="match status" value="1"/>
</dbReference>
<dbReference type="FunFam" id="3.10.580.10:FF:000002">
    <property type="entry name" value="Magnesium/cobalt efflux protein CorC"/>
    <property type="match status" value="1"/>
</dbReference>
<evidence type="ECO:0000256" key="4">
    <source>
        <dbReference type="ARBA" id="ARBA00022737"/>
    </source>
</evidence>
<dbReference type="PANTHER" id="PTHR22777:SF17">
    <property type="entry name" value="UPF0053 PROTEIN SLL0260"/>
    <property type="match status" value="1"/>
</dbReference>
<dbReference type="AlphaFoldDB" id="G4Q375"/>
<keyword evidence="4" id="KW-0677">Repeat</keyword>
<dbReference type="PROSITE" id="PS51846">
    <property type="entry name" value="CNNM"/>
    <property type="match status" value="1"/>
</dbReference>
<comment type="subcellular location">
    <subcellularLocation>
        <location evidence="1">Membrane</location>
        <topology evidence="1">Multi-pass membrane protein</topology>
    </subcellularLocation>
</comment>
<evidence type="ECO:0000259" key="12">
    <source>
        <dbReference type="PROSITE" id="PS51846"/>
    </source>
</evidence>
<keyword evidence="14" id="KW-1185">Reference proteome</keyword>
<evidence type="ECO:0000256" key="5">
    <source>
        <dbReference type="ARBA" id="ARBA00022989"/>
    </source>
</evidence>
<dbReference type="CDD" id="cd04590">
    <property type="entry name" value="CBS_pair_CorC_HlyC_assoc"/>
    <property type="match status" value="1"/>
</dbReference>
<dbReference type="Pfam" id="PF00571">
    <property type="entry name" value="CBS"/>
    <property type="match status" value="2"/>
</dbReference>
<dbReference type="STRING" id="568816.Acin_1667"/>
<dbReference type="Gene3D" id="3.30.465.10">
    <property type="match status" value="1"/>
</dbReference>
<evidence type="ECO:0000256" key="1">
    <source>
        <dbReference type="ARBA" id="ARBA00004141"/>
    </source>
</evidence>
<name>G4Q375_ACIIR</name>
<evidence type="ECO:0000256" key="10">
    <source>
        <dbReference type="SAM" id="Phobius"/>
    </source>
</evidence>
<feature type="domain" description="CBS" evidence="11">
    <location>
        <begin position="229"/>
        <end position="290"/>
    </location>
</feature>
<dbReference type="Pfam" id="PF03471">
    <property type="entry name" value="CorC_HlyC"/>
    <property type="match status" value="1"/>
</dbReference>
<dbReference type="GO" id="GO:0050660">
    <property type="term" value="F:flavin adenine dinucleotide binding"/>
    <property type="evidence" value="ECO:0007669"/>
    <property type="project" value="InterPro"/>
</dbReference>
<evidence type="ECO:0000256" key="6">
    <source>
        <dbReference type="ARBA" id="ARBA00023122"/>
    </source>
</evidence>
<organism evidence="13 14">
    <name type="scientific">Acidaminococcus intestini (strain RyC-MR95)</name>
    <dbReference type="NCBI Taxonomy" id="568816"/>
    <lineage>
        <taxon>Bacteria</taxon>
        <taxon>Bacillati</taxon>
        <taxon>Bacillota</taxon>
        <taxon>Negativicutes</taxon>
        <taxon>Acidaminococcales</taxon>
        <taxon>Acidaminococcaceae</taxon>
        <taxon>Acidaminococcus</taxon>
    </lineage>
</organism>
<evidence type="ECO:0000256" key="3">
    <source>
        <dbReference type="ARBA" id="ARBA00022692"/>
    </source>
</evidence>
<dbReference type="InterPro" id="IPR036318">
    <property type="entry name" value="FAD-bd_PCMH-like_sf"/>
</dbReference>
<evidence type="ECO:0000256" key="2">
    <source>
        <dbReference type="ARBA" id="ARBA00006337"/>
    </source>
</evidence>
<dbReference type="InterPro" id="IPR002550">
    <property type="entry name" value="CNNM"/>
</dbReference>
<dbReference type="InterPro" id="IPR044751">
    <property type="entry name" value="Ion_transp-like_CBS"/>
</dbReference>